<dbReference type="Proteomes" id="UP001497482">
    <property type="component" value="Chromosome 20"/>
</dbReference>
<evidence type="ECO:0000256" key="6">
    <source>
        <dbReference type="ARBA" id="ARBA00023136"/>
    </source>
</evidence>
<keyword evidence="3 7" id="KW-0808">Transferase</keyword>
<keyword evidence="4 8" id="KW-0812">Transmembrane</keyword>
<dbReference type="EMBL" id="OZ035842">
    <property type="protein sequence ID" value="CAL1594903.1"/>
    <property type="molecule type" value="Genomic_DNA"/>
</dbReference>
<reference evidence="9 10" key="1">
    <citation type="submission" date="2024-04" db="EMBL/GenBank/DDBJ databases">
        <authorList>
            <person name="Waldvogel A.-M."/>
            <person name="Schoenle A."/>
        </authorList>
    </citation>
    <scope>NUCLEOTIDE SEQUENCE [LARGE SCALE GENOMIC DNA]</scope>
</reference>
<evidence type="ECO:0000256" key="4">
    <source>
        <dbReference type="ARBA" id="ARBA00022692"/>
    </source>
</evidence>
<dbReference type="FunFam" id="3.40.50.2000:FF:000001">
    <property type="entry name" value="UDP-glucuronosyltransferase"/>
    <property type="match status" value="1"/>
</dbReference>
<evidence type="ECO:0000256" key="2">
    <source>
        <dbReference type="ARBA" id="ARBA00022676"/>
    </source>
</evidence>
<dbReference type="GO" id="GO:0016020">
    <property type="term" value="C:membrane"/>
    <property type="evidence" value="ECO:0007669"/>
    <property type="project" value="UniProtKB-SubCell"/>
</dbReference>
<evidence type="ECO:0000313" key="10">
    <source>
        <dbReference type="Proteomes" id="UP001497482"/>
    </source>
</evidence>
<keyword evidence="10" id="KW-1185">Reference proteome</keyword>
<name>A0AAV2L1X6_KNICA</name>
<dbReference type="InterPro" id="IPR050271">
    <property type="entry name" value="UDP-glycosyltransferase"/>
</dbReference>
<comment type="subcellular location">
    <subcellularLocation>
        <location evidence="8">Membrane</location>
        <topology evidence="8">Single-pass membrane protein</topology>
    </subcellularLocation>
</comment>
<feature type="transmembrane region" description="Helical" evidence="8">
    <location>
        <begin position="340"/>
        <end position="363"/>
    </location>
</feature>
<evidence type="ECO:0000256" key="3">
    <source>
        <dbReference type="ARBA" id="ARBA00022679"/>
    </source>
</evidence>
<dbReference type="EC" id="2.4.1.17" evidence="8"/>
<dbReference type="PANTHER" id="PTHR48043">
    <property type="entry name" value="EG:EG0003.4 PROTEIN-RELATED"/>
    <property type="match status" value="1"/>
</dbReference>
<dbReference type="PANTHER" id="PTHR48043:SF52">
    <property type="entry name" value="UDP GLUCURONOSYLTRANSFERASE 5 FAMILY POLYPEPTIDE B1-RELATED"/>
    <property type="match status" value="1"/>
</dbReference>
<dbReference type="GO" id="GO:0015020">
    <property type="term" value="F:glucuronosyltransferase activity"/>
    <property type="evidence" value="ECO:0007669"/>
    <property type="project" value="UniProtKB-EC"/>
</dbReference>
<accession>A0AAV2L1X6</accession>
<evidence type="ECO:0000256" key="8">
    <source>
        <dbReference type="RuleBase" id="RU362059"/>
    </source>
</evidence>
<dbReference type="InterPro" id="IPR002213">
    <property type="entry name" value="UDP_glucos_trans"/>
</dbReference>
<evidence type="ECO:0000313" key="9">
    <source>
        <dbReference type="EMBL" id="CAL1594903.1"/>
    </source>
</evidence>
<evidence type="ECO:0000256" key="1">
    <source>
        <dbReference type="ARBA" id="ARBA00009995"/>
    </source>
</evidence>
<dbReference type="AlphaFoldDB" id="A0AAV2L1X6"/>
<feature type="signal peptide" evidence="8">
    <location>
        <begin position="1"/>
        <end position="23"/>
    </location>
</feature>
<dbReference type="SUPFAM" id="SSF53756">
    <property type="entry name" value="UDP-Glycosyltransferase/glycogen phosphorylase"/>
    <property type="match status" value="1"/>
</dbReference>
<comment type="catalytic activity">
    <reaction evidence="8">
        <text>glucuronate acceptor + UDP-alpha-D-glucuronate = acceptor beta-D-glucuronoside + UDP + H(+)</text>
        <dbReference type="Rhea" id="RHEA:21032"/>
        <dbReference type="ChEBI" id="CHEBI:15378"/>
        <dbReference type="ChEBI" id="CHEBI:58052"/>
        <dbReference type="ChEBI" id="CHEBI:58223"/>
        <dbReference type="ChEBI" id="CHEBI:132367"/>
        <dbReference type="ChEBI" id="CHEBI:132368"/>
        <dbReference type="EC" id="2.4.1.17"/>
    </reaction>
</comment>
<protein>
    <recommendedName>
        <fullName evidence="8">UDP-glucuronosyltransferase</fullName>
        <ecNumber evidence="8">2.4.1.17</ecNumber>
    </recommendedName>
</protein>
<keyword evidence="5 8" id="KW-1133">Transmembrane helix</keyword>
<dbReference type="PROSITE" id="PS00375">
    <property type="entry name" value="UDPGT"/>
    <property type="match status" value="1"/>
</dbReference>
<dbReference type="CDD" id="cd03784">
    <property type="entry name" value="GT1_Gtf-like"/>
    <property type="match status" value="1"/>
</dbReference>
<proteinExistence type="inferred from homology"/>
<dbReference type="Pfam" id="PF00201">
    <property type="entry name" value="UDPGT"/>
    <property type="match status" value="2"/>
</dbReference>
<dbReference type="InterPro" id="IPR035595">
    <property type="entry name" value="UDP_glycos_trans_CS"/>
</dbReference>
<keyword evidence="2 7" id="KW-0328">Glycosyltransferase</keyword>
<sequence>MTNMKILLIPFSLLLLHLSQSWGGKILVFPVEGSHWINMLKILEVLHARGHHIVVLRMSPSWYIQEKSPYYTCINVPTTSFEESFEVFVAQQLEIRLQTDPKSFWSRMWAHLQMRSLMVEQFSIFHQQCKPPKALPTDLEQFVQSSGEHGVILMSLGTLVSKLPPRITDEIAAAFAQLPQKVIWRYLGPKPKHLGNNTLLVKWFPQNDLLGHPKTRLFVTHGGTNGLQEAIYHGIPIVGMPIFFDQPENLSRIKSKGGAVTVDIAELDRQVLGEALETVLSEASYTENMKRLSRLHRDQPLSPMDLAVFWIEFVIRHKGASHLKSHSHALHWAVYHSLDVIAALLAAALLFTAACVYAGKAVLRRVFRRNKVKNA</sequence>
<keyword evidence="8" id="KW-0732">Signal</keyword>
<feature type="chain" id="PRO_5043092665" description="UDP-glucuronosyltransferase" evidence="8">
    <location>
        <begin position="24"/>
        <end position="375"/>
    </location>
</feature>
<evidence type="ECO:0000256" key="5">
    <source>
        <dbReference type="ARBA" id="ARBA00022989"/>
    </source>
</evidence>
<dbReference type="Gene3D" id="3.40.50.2000">
    <property type="entry name" value="Glycogen Phosphorylase B"/>
    <property type="match status" value="1"/>
</dbReference>
<comment type="similarity">
    <text evidence="1 7">Belongs to the UDP-glycosyltransferase family.</text>
</comment>
<keyword evidence="6 8" id="KW-0472">Membrane</keyword>
<organism evidence="9 10">
    <name type="scientific">Knipowitschia caucasica</name>
    <name type="common">Caucasian dwarf goby</name>
    <name type="synonym">Pomatoschistus caucasicus</name>
    <dbReference type="NCBI Taxonomy" id="637954"/>
    <lineage>
        <taxon>Eukaryota</taxon>
        <taxon>Metazoa</taxon>
        <taxon>Chordata</taxon>
        <taxon>Craniata</taxon>
        <taxon>Vertebrata</taxon>
        <taxon>Euteleostomi</taxon>
        <taxon>Actinopterygii</taxon>
        <taxon>Neopterygii</taxon>
        <taxon>Teleostei</taxon>
        <taxon>Neoteleostei</taxon>
        <taxon>Acanthomorphata</taxon>
        <taxon>Gobiaria</taxon>
        <taxon>Gobiiformes</taxon>
        <taxon>Gobioidei</taxon>
        <taxon>Gobiidae</taxon>
        <taxon>Gobiinae</taxon>
        <taxon>Knipowitschia</taxon>
    </lineage>
</organism>
<evidence type="ECO:0000256" key="7">
    <source>
        <dbReference type="RuleBase" id="RU003718"/>
    </source>
</evidence>
<gene>
    <name evidence="9" type="ORF">KC01_LOCUS23811</name>
</gene>